<dbReference type="PANTHER" id="PTHR13715">
    <property type="entry name" value="RYANODINE RECEPTOR AND IP3 RECEPTOR"/>
    <property type="match status" value="1"/>
</dbReference>
<keyword evidence="3" id="KW-0813">Transport</keyword>
<accession>A0AAD1XC48</accession>
<evidence type="ECO:0000313" key="19">
    <source>
        <dbReference type="Proteomes" id="UP001295684"/>
    </source>
</evidence>
<comment type="caution">
    <text evidence="18">The sequence shown here is derived from an EMBL/GenBank/DDBJ whole genome shotgun (WGS) entry which is preliminary data.</text>
</comment>
<evidence type="ECO:0000256" key="4">
    <source>
        <dbReference type="ARBA" id="ARBA00022692"/>
    </source>
</evidence>
<evidence type="ECO:0000256" key="2">
    <source>
        <dbReference type="ARBA" id="ARBA00009453"/>
    </source>
</evidence>
<feature type="domain" description="RIH" evidence="15">
    <location>
        <begin position="1258"/>
        <end position="1408"/>
    </location>
</feature>
<feature type="transmembrane region" description="Helical" evidence="13">
    <location>
        <begin position="2413"/>
        <end position="2439"/>
    </location>
</feature>
<name>A0AAD1XC48_EUPCR</name>
<evidence type="ECO:0000256" key="5">
    <source>
        <dbReference type="ARBA" id="ARBA00022824"/>
    </source>
</evidence>
<keyword evidence="11" id="KW-0407">Ion channel</keyword>
<dbReference type="InterPro" id="IPR035910">
    <property type="entry name" value="RyR/IP3R_RIH_dom_sf"/>
</dbReference>
<feature type="domain" description="RyR/IP3R Homology associated" evidence="16">
    <location>
        <begin position="1923"/>
        <end position="2020"/>
    </location>
</feature>
<keyword evidence="10" id="KW-1071">Ligand-gated ion channel</keyword>
<protein>
    <submittedName>
        <fullName evidence="18">Uncharacterized protein</fullName>
    </submittedName>
</protein>
<dbReference type="Pfam" id="PF00520">
    <property type="entry name" value="Ion_trans"/>
    <property type="match status" value="1"/>
</dbReference>
<evidence type="ECO:0000256" key="12">
    <source>
        <dbReference type="SAM" id="Coils"/>
    </source>
</evidence>
<evidence type="ECO:0000313" key="18">
    <source>
        <dbReference type="EMBL" id="CAI2366433.1"/>
    </source>
</evidence>
<evidence type="ECO:0000256" key="11">
    <source>
        <dbReference type="ARBA" id="ARBA00023303"/>
    </source>
</evidence>
<dbReference type="InterPro" id="IPR013662">
    <property type="entry name" value="RIH_assoc-dom"/>
</dbReference>
<evidence type="ECO:0000259" key="15">
    <source>
        <dbReference type="Pfam" id="PF01365"/>
    </source>
</evidence>
<dbReference type="InterPro" id="IPR000699">
    <property type="entry name" value="RIH_dom"/>
</dbReference>
<dbReference type="InterPro" id="IPR014821">
    <property type="entry name" value="Ins145_P3_rcpt"/>
</dbReference>
<feature type="domain" description="RIH" evidence="15">
    <location>
        <begin position="555"/>
        <end position="736"/>
    </location>
</feature>
<feature type="transmembrane region" description="Helical" evidence="13">
    <location>
        <begin position="2299"/>
        <end position="2320"/>
    </location>
</feature>
<dbReference type="Pfam" id="PF01365">
    <property type="entry name" value="RYDR_ITPR"/>
    <property type="match status" value="2"/>
</dbReference>
<evidence type="ECO:0000256" key="9">
    <source>
        <dbReference type="ARBA" id="ARBA00023170"/>
    </source>
</evidence>
<dbReference type="SUPFAM" id="SSF82109">
    <property type="entry name" value="MIR domain"/>
    <property type="match status" value="1"/>
</dbReference>
<dbReference type="Gene3D" id="1.25.10.30">
    <property type="entry name" value="IP3 receptor type 1 binding core, RIH domain"/>
    <property type="match status" value="1"/>
</dbReference>
<dbReference type="PANTHER" id="PTHR13715:SF99">
    <property type="entry name" value="INOSITOL 1,4,5-TRISPHOSPHATE RECEPTOR-LIKE PROTEIN A"/>
    <property type="match status" value="1"/>
</dbReference>
<dbReference type="SUPFAM" id="SSF100909">
    <property type="entry name" value="IP3 receptor type 1 binding core, domain 2"/>
    <property type="match status" value="2"/>
</dbReference>
<keyword evidence="7" id="KW-0406">Ion transport</keyword>
<evidence type="ECO:0000256" key="7">
    <source>
        <dbReference type="ARBA" id="ARBA00023065"/>
    </source>
</evidence>
<dbReference type="InterPro" id="IPR015925">
    <property type="entry name" value="Ryanodine_IP3_receptor"/>
</dbReference>
<keyword evidence="6 13" id="KW-1133">Transmembrane helix</keyword>
<dbReference type="EMBL" id="CAMPGE010007517">
    <property type="protein sequence ID" value="CAI2366433.1"/>
    <property type="molecule type" value="Genomic_DNA"/>
</dbReference>
<dbReference type="PRINTS" id="PR00779">
    <property type="entry name" value="INSP3RECEPTR"/>
</dbReference>
<dbReference type="Gene3D" id="1.10.287.70">
    <property type="match status" value="1"/>
</dbReference>
<evidence type="ECO:0000256" key="1">
    <source>
        <dbReference type="ARBA" id="ARBA00004477"/>
    </source>
</evidence>
<sequence>MDSTFLKYGDVVNIYYETGPGFLQSQGFTNPGCYIQHQPKETKQSCRNFRDFCFKILPKLTYEASKEYDNLLSIKKKDTNNKEALINIEQKLRIYQKKLHDEEDLNKKMCQIKQGEWVTYGNEVQLMHCDSLGFISANKVCADFDRSCNKIEITEKGSSSAIFRILPRYKFRQEGESILYRDQIVFLNIKTNLYLHITEKWIEKMVPIKIPHEDWRPLDADRRDDPSEFVKRFEVNCSTSSSRFQAVPMTQVNEDPNNKLIKGNQVIRLQHTELGGYLTSDDLDFTGDELAEIYVKCYNGDPKDMEAISSGDLFEIEIASNYDRGRVCNWTDPKDEKNSYQYRLRHLNSGRVVRTQEVTITEKFTSLGLADHCVEGREMEEMEVSLLSLISTTVDPDDRITAGTSLKIKSVKDSKFLSTKYDKEWTGGVQGGGERAQTNGALPANSKNSFSDLIGEVENTSAIEYQGIRNKGKSTGIYNPLDDEELYNCRNLVVELLKCASNEDTFMIVPVDEHEVRDLLFIQTVSSQLFGYTRYLRANRIEDIKEAHYTKIIDLLSKLIFFIIDTEGSDPITCSGEPNKIRQKLMRELRVIELLVDCLYYPFKDDKDSISLLTDDMPLKRISILCYRLILHSVKNYRLNELYASQWIELYFEQSLASIEVNIKAENTIAVLISNNRVLLEKQITTKTIDNFISLCREKRKDERVVQLLTALCSCGEQAILSNQNDIINILLENDENRESLVFPIQMRHDRIEVGIVDSKGDAREWIALRHLKEDSEEHDNHRLYKYCCALIDLASEMSLERNHRALNFFIDIYPIDIVMKAIMHNELDYNVKSKFTRMIEIMYVNREPFDHLKVPYFSRIWSDISLIGNRIEYYKGEIPQYILEIRTFTVQYLIQDTKGEQSIFDGEKNQMTLQVIKLIKLMVSYGFYRTKEELRELSVTLISLLNGSNDIYNLKNEDYSNDDELNPLNIVPRALVDKDEINPRYEKTQDNLTIMHCKEEICDILLRILEIENDLKISLFLGYFKDGIESNAILELDNYEDHGYNESVSHKVFPEELNRKDLTEDMAENKHLSQKANPPKNPIKDSDTIKWLEKVLMGEQLFDAFPQGSYVCILMDLLAYDYTNLNNKAFELLLKFFNQRSSLIELLEQIQLLEKPDSIKILKRVTKISLELKNFIDVVNQWVDEESKSTKNIIDISATLLSTKESVDYLASILVERNQNSRQGILEEIPNTGRSHEESLVIGMDGKIMKRNEISGKDLTPNTENQRLMKNLGIPGILIQILKISLSEGQKNNEDYQDMIMSIYLFLIRFCTDDQDNQDMIGEHLDFFLKELDFCPIVIFLIKEIFKNNKGLMASKRMSVVQYIAQREARMNIDSVQKQHYLMILKTLSKKQSKGFNKSANEILNVITPIDDSTIQCYFENKDEMRQAQQLVADFKRDICEQFMSVKEKEESDKQETLSKSETLFGYLKIILDYLERADFFLPFKKSVVEYFYHMIKSKQRDILNSESCNDTFWIIIGNLLEDCEFKANADDLHDEVKSYGYPLNQSFKSISDTYIYKVVYMTFSSTMRMKFEFDQVSQIMKRIAVVTSQLYYRKEDSPDMIRWVSDVLVTMKNTSVLARYLSQVRTPFDEEDEINLDYHGDQNTHRRINKRIIKKTTIYVPGLGEKTRADMFYQTISSVSKSEEMDSLLSKEFVKLVDWFSKFSEKCDPNFASLDPIQHLYKMLDPENTSLHANLHIAGIRVLRKIIEVGSKELLGIDSDNEDEEESEDEEDLDYSEYINFLASKGCVEFLCDYISRCENHLVLDECILLANALLQGGNQESQDRFLKYMQEDEANNLLLKIKFMLIRKFEICKKLITDSESKIKQNAEFSDEESDGGLDKIEDVSIIEEDIFESTNGDFEEVEEDDIDISTEDLESSIINCNRVLRFLQLLCENHNLDLQNFLRVQGTGGLVNNKTFDFVSHISLMFGTFIKEYTNCYSSDLGDQLMATLTELIQGPCKENQTSLINCKVIDNCTELIFVYNSKNVLRQKGFIGKYEIELDELKQHCVTLLLSLIEGKCDEYIKKQMTQAIDNFLIVFQRMDLIYNKFVKEKLGLDPKTASLSLVTNNLQKDSFDDSINEGFELYILIKLLLVDNDPSAVEKYKEFEAQLPHEDDPDSIHRSMQFYQKFTGMCEVVVNDDLFKVFFPILPICRFLSANSKKYFLENVDRDSPQLKINGFLAAIPDFIDEMEHTESLRHGKIKITPKIVNFIRDVCLYFAFIINILVLYEYEYGPVDKSDGSSTLKPQVYHDVAETVLFGLGITLISSCSLLLLLWLITSYSLLNKRYWRAYVQKNRAIDPETFKKFESRNSLRIKPAKGTPLKEARQVLKFYGIECREFNYYGKLDFGHFIIKLEYYLLSLSFILKNSRFKYFCTLILLAAAGFYYSPALYSMHLLDVIERYPILRDVIKSVTQNFVDLIQTAIFGLVLIYVFAAFGFEFFHDMYFDEEVERDITAKRGESTCKTFLQCVGSTIGYGLRMGGGIADKLSAQTYADKVLFYLRSGYDLLFFLLVVIILLNIFSGIIIDTFAQLRDQKTDFTHNKNNVCFICSIDRYEFDRNGDGFEKHIEKDHHIFHYLYYKIYIKNKPTTEYNGTESNIGDDSSWFPFHKALVLEQAKEKEIHQEEDANELQLKINSLEKMITSIEKNLAH</sequence>
<dbReference type="InterPro" id="IPR000493">
    <property type="entry name" value="InsP3_rcpt"/>
</dbReference>
<keyword evidence="9" id="KW-0675">Receptor</keyword>
<feature type="transmembrane region" description="Helical" evidence="13">
    <location>
        <begin position="2550"/>
        <end position="2569"/>
    </location>
</feature>
<gene>
    <name evidence="18" type="ORF">ECRASSUSDP1_LOCUS7706</name>
</gene>
<comment type="similarity">
    <text evidence="2">Belongs to the InsP3 receptor family.</text>
</comment>
<proteinExistence type="inferred from homology"/>
<feature type="transmembrane region" description="Helical" evidence="13">
    <location>
        <begin position="2459"/>
        <end position="2481"/>
    </location>
</feature>
<feature type="domain" description="Ion transport" evidence="14">
    <location>
        <begin position="2423"/>
        <end position="2579"/>
    </location>
</feature>
<keyword evidence="19" id="KW-1185">Reference proteome</keyword>
<evidence type="ECO:0000256" key="8">
    <source>
        <dbReference type="ARBA" id="ARBA00023136"/>
    </source>
</evidence>
<organism evidence="18 19">
    <name type="scientific">Euplotes crassus</name>
    <dbReference type="NCBI Taxonomy" id="5936"/>
    <lineage>
        <taxon>Eukaryota</taxon>
        <taxon>Sar</taxon>
        <taxon>Alveolata</taxon>
        <taxon>Ciliophora</taxon>
        <taxon>Intramacronucleata</taxon>
        <taxon>Spirotrichea</taxon>
        <taxon>Hypotrichia</taxon>
        <taxon>Euplotida</taxon>
        <taxon>Euplotidae</taxon>
        <taxon>Moneuplotes</taxon>
    </lineage>
</organism>
<dbReference type="GO" id="GO:0005220">
    <property type="term" value="F:inositol 1,4,5-trisphosphate-gated calcium channel activity"/>
    <property type="evidence" value="ECO:0007669"/>
    <property type="project" value="InterPro"/>
</dbReference>
<dbReference type="Gene3D" id="2.80.10.50">
    <property type="match status" value="2"/>
</dbReference>
<comment type="subcellular location">
    <subcellularLocation>
        <location evidence="1">Endoplasmic reticulum membrane</location>
        <topology evidence="1">Multi-pass membrane protein</topology>
    </subcellularLocation>
</comment>
<keyword evidence="5" id="KW-0256">Endoplasmic reticulum</keyword>
<evidence type="ECO:0000259" key="17">
    <source>
        <dbReference type="Pfam" id="PF08709"/>
    </source>
</evidence>
<dbReference type="Proteomes" id="UP001295684">
    <property type="component" value="Unassembled WGS sequence"/>
</dbReference>
<evidence type="ECO:0000256" key="3">
    <source>
        <dbReference type="ARBA" id="ARBA00022448"/>
    </source>
</evidence>
<keyword evidence="8 13" id="KW-0472">Membrane</keyword>
<reference evidence="18" key="1">
    <citation type="submission" date="2023-07" db="EMBL/GenBank/DDBJ databases">
        <authorList>
            <consortium name="AG Swart"/>
            <person name="Singh M."/>
            <person name="Singh A."/>
            <person name="Seah K."/>
            <person name="Emmerich C."/>
        </authorList>
    </citation>
    <scope>NUCLEOTIDE SEQUENCE</scope>
    <source>
        <strain evidence="18">DP1</strain>
    </source>
</reference>
<evidence type="ECO:0000256" key="6">
    <source>
        <dbReference type="ARBA" id="ARBA00022989"/>
    </source>
</evidence>
<dbReference type="GO" id="GO:0070679">
    <property type="term" value="F:inositol 1,4,5 trisphosphate binding"/>
    <property type="evidence" value="ECO:0007669"/>
    <property type="project" value="InterPro"/>
</dbReference>
<evidence type="ECO:0000256" key="10">
    <source>
        <dbReference type="ARBA" id="ARBA00023286"/>
    </source>
</evidence>
<evidence type="ECO:0000259" key="14">
    <source>
        <dbReference type="Pfam" id="PF00520"/>
    </source>
</evidence>
<evidence type="ECO:0000259" key="16">
    <source>
        <dbReference type="Pfam" id="PF08454"/>
    </source>
</evidence>
<evidence type="ECO:0000256" key="13">
    <source>
        <dbReference type="SAM" id="Phobius"/>
    </source>
</evidence>
<dbReference type="InterPro" id="IPR005821">
    <property type="entry name" value="Ion_trans_dom"/>
</dbReference>
<feature type="domain" description="Inositol 1,4,5-trisphosphate/ryanodine receptor" evidence="17">
    <location>
        <begin position="3"/>
        <end position="199"/>
    </location>
</feature>
<dbReference type="Pfam" id="PF08454">
    <property type="entry name" value="RIH_assoc"/>
    <property type="match status" value="1"/>
</dbReference>
<keyword evidence="12" id="KW-0175">Coiled coil</keyword>
<feature type="coiled-coil region" evidence="12">
    <location>
        <begin position="2657"/>
        <end position="2691"/>
    </location>
</feature>
<dbReference type="Pfam" id="PF08709">
    <property type="entry name" value="Ins145_P3_rec"/>
    <property type="match status" value="1"/>
</dbReference>
<dbReference type="GO" id="GO:0005789">
    <property type="term" value="C:endoplasmic reticulum membrane"/>
    <property type="evidence" value="ECO:0007669"/>
    <property type="project" value="UniProtKB-SubCell"/>
</dbReference>
<keyword evidence="4 13" id="KW-0812">Transmembrane</keyword>
<dbReference type="InterPro" id="IPR036300">
    <property type="entry name" value="MIR_dom_sf"/>
</dbReference>